<sequence>MSAKNIYTVGDVCKITSSKRIYRADYVASGVPFFRSKEIIEQYHGNQVSSELYISEAKFEAIRNKFGVPLPGDLLLTSVGTLGVPYLVKSGDRFYFKDGNLTWFRCKENLQPKYLYYWFVSPQGKAQQNRARIGSSQAAYTISLLKKMEIYLPPIPVQRRIADILSAYDDLIENNNRRMALLEESIHLLYREWFVYLRFPGHERVKVVDGVPEGWSRQTLGELVTLNYGKSLTKKTRIPGNVPVYGSSGIIGSHNKSLVGAQSVIVGRKGNVGAVYWSETPFFPIDTVFYISPEESSLFVFAMLKAQTFVNSDVAVPGLNRNYAYSKKILVPSESLLHEFNKIARIIWVQRESLHSQNQKLREARDLLLPRLMDGRIPV</sequence>
<dbReference type="AlphaFoldDB" id="A0A2Z4FJ40"/>
<evidence type="ECO:0000256" key="3">
    <source>
        <dbReference type="ARBA" id="ARBA00023125"/>
    </source>
</evidence>
<keyword evidence="5" id="KW-1185">Reference proteome</keyword>
<dbReference type="Proteomes" id="UP000249799">
    <property type="component" value="Chromosome"/>
</dbReference>
<protein>
    <submittedName>
        <fullName evidence="4">Restriction endonuclease subunit S</fullName>
    </submittedName>
</protein>
<dbReference type="GO" id="GO:0009307">
    <property type="term" value="P:DNA restriction-modification system"/>
    <property type="evidence" value="ECO:0007669"/>
    <property type="project" value="UniProtKB-KW"/>
</dbReference>
<evidence type="ECO:0000256" key="2">
    <source>
        <dbReference type="ARBA" id="ARBA00022747"/>
    </source>
</evidence>
<keyword evidence="4" id="KW-0378">Hydrolase</keyword>
<name>A0A2Z4FJ40_9DELT</name>
<proteinExistence type="inferred from homology"/>
<dbReference type="GO" id="GO:0004519">
    <property type="term" value="F:endonuclease activity"/>
    <property type="evidence" value="ECO:0007669"/>
    <property type="project" value="UniProtKB-KW"/>
</dbReference>
<dbReference type="RefSeq" id="WP_111332652.1">
    <property type="nucleotide sequence ID" value="NZ_CP030032.1"/>
</dbReference>
<dbReference type="Gene3D" id="3.90.220.20">
    <property type="entry name" value="DNA methylase specificity domains"/>
    <property type="match status" value="2"/>
</dbReference>
<organism evidence="4 5">
    <name type="scientific">Bradymonas sediminis</name>
    <dbReference type="NCBI Taxonomy" id="1548548"/>
    <lineage>
        <taxon>Bacteria</taxon>
        <taxon>Deltaproteobacteria</taxon>
        <taxon>Bradymonadales</taxon>
        <taxon>Bradymonadaceae</taxon>
        <taxon>Bradymonas</taxon>
    </lineage>
</organism>
<gene>
    <name evidence="4" type="ORF">DN745_04835</name>
</gene>
<dbReference type="OrthoDB" id="9798929at2"/>
<dbReference type="CDD" id="cd17267">
    <property type="entry name" value="RMtype1_S_EcoAO83I-TRD1-CR1_like"/>
    <property type="match status" value="1"/>
</dbReference>
<accession>A0A2Z4FJ40</accession>
<dbReference type="Gene3D" id="1.10.287.1120">
    <property type="entry name" value="Bipartite methylase S protein"/>
    <property type="match status" value="1"/>
</dbReference>
<dbReference type="CDD" id="cd17289">
    <property type="entry name" value="RMtype1_S_BamJRS5ORF1993P-TRD1-CR1_like"/>
    <property type="match status" value="1"/>
</dbReference>
<dbReference type="Pfam" id="PF01420">
    <property type="entry name" value="Methylase_S"/>
    <property type="match status" value="2"/>
</dbReference>
<dbReference type="REBASE" id="254353">
    <property type="entry name" value="S.BseFA350ORF4830P"/>
</dbReference>
<evidence type="ECO:0000313" key="5">
    <source>
        <dbReference type="Proteomes" id="UP000249799"/>
    </source>
</evidence>
<keyword evidence="2" id="KW-0680">Restriction system</keyword>
<evidence type="ECO:0000256" key="1">
    <source>
        <dbReference type="ARBA" id="ARBA00010923"/>
    </source>
</evidence>
<keyword evidence="3" id="KW-0238">DNA-binding</keyword>
<dbReference type="PANTHER" id="PTHR30408">
    <property type="entry name" value="TYPE-1 RESTRICTION ENZYME ECOKI SPECIFICITY PROTEIN"/>
    <property type="match status" value="1"/>
</dbReference>
<dbReference type="InterPro" id="IPR044946">
    <property type="entry name" value="Restrct_endonuc_typeI_TRD_sf"/>
</dbReference>
<dbReference type="SUPFAM" id="SSF116734">
    <property type="entry name" value="DNA methylase specificity domain"/>
    <property type="match status" value="2"/>
</dbReference>
<dbReference type="EMBL" id="CP030032">
    <property type="protein sequence ID" value="AWV88698.1"/>
    <property type="molecule type" value="Genomic_DNA"/>
</dbReference>
<keyword evidence="4" id="KW-0255">Endonuclease</keyword>
<comment type="similarity">
    <text evidence="1">Belongs to the type-I restriction system S methylase family.</text>
</comment>
<dbReference type="InterPro" id="IPR000055">
    <property type="entry name" value="Restrct_endonuc_typeI_TRD"/>
</dbReference>
<dbReference type="GO" id="GO:0003677">
    <property type="term" value="F:DNA binding"/>
    <property type="evidence" value="ECO:0007669"/>
    <property type="project" value="UniProtKB-KW"/>
</dbReference>
<reference evidence="4 5" key="1">
    <citation type="submission" date="2018-06" db="EMBL/GenBank/DDBJ databases">
        <title>Lujinxingia sediminis gen. nov. sp. nov., a new facultative anaerobic member of the class Deltaproteobacteria, and proposal of Lujinxingaceae fam. nov.</title>
        <authorList>
            <person name="Guo L.-Y."/>
            <person name="Li C.-M."/>
            <person name="Wang S."/>
            <person name="Du Z.-J."/>
        </authorList>
    </citation>
    <scope>NUCLEOTIDE SEQUENCE [LARGE SCALE GENOMIC DNA]</scope>
    <source>
        <strain evidence="4 5">FA350</strain>
    </source>
</reference>
<evidence type="ECO:0000313" key="4">
    <source>
        <dbReference type="EMBL" id="AWV88698.1"/>
    </source>
</evidence>
<keyword evidence="4" id="KW-0540">Nuclease</keyword>
<dbReference type="KEGG" id="bsed:DN745_04835"/>
<dbReference type="InterPro" id="IPR052021">
    <property type="entry name" value="Type-I_RS_S_subunit"/>
</dbReference>
<dbReference type="PANTHER" id="PTHR30408:SF13">
    <property type="entry name" value="TYPE I RESTRICTION ENZYME HINDI SPECIFICITY SUBUNIT"/>
    <property type="match status" value="1"/>
</dbReference>